<accession>A0A2N9HE06</accession>
<sequence length="199" mass="21928">MESNQKLELEVTIIAIQRLVEEKKMKMKEASSDCLVQDDVVDDDHLLLSRLLSQLESLKGDGAIKEAEASTEIEEVSSAAVGNVERKNDGTEEIVKELKKLKKQNFVTHCLLSVMIVLTVAWQLSEVSLILKVRDGLKHPFRSFGGLLGAMLKGPDTNGQDAEKQSSKQLIEGPTLPSINIPELPHVEFLDLGLNGDNN</sequence>
<dbReference type="PANTHER" id="PTHR35280">
    <property type="entry name" value="F17L21.9"/>
    <property type="match status" value="1"/>
</dbReference>
<protein>
    <submittedName>
        <fullName evidence="1">Uncharacterized protein</fullName>
    </submittedName>
</protein>
<dbReference type="PANTHER" id="PTHR35280:SF1">
    <property type="entry name" value="F17L21.9"/>
    <property type="match status" value="1"/>
</dbReference>
<dbReference type="EMBL" id="OIVN01003334">
    <property type="protein sequence ID" value="SPD10412.1"/>
    <property type="molecule type" value="Genomic_DNA"/>
</dbReference>
<proteinExistence type="predicted"/>
<reference evidence="1" key="1">
    <citation type="submission" date="2018-02" db="EMBL/GenBank/DDBJ databases">
        <authorList>
            <person name="Cohen D.B."/>
            <person name="Kent A.D."/>
        </authorList>
    </citation>
    <scope>NUCLEOTIDE SEQUENCE</scope>
</reference>
<organism evidence="1">
    <name type="scientific">Fagus sylvatica</name>
    <name type="common">Beechnut</name>
    <dbReference type="NCBI Taxonomy" id="28930"/>
    <lineage>
        <taxon>Eukaryota</taxon>
        <taxon>Viridiplantae</taxon>
        <taxon>Streptophyta</taxon>
        <taxon>Embryophyta</taxon>
        <taxon>Tracheophyta</taxon>
        <taxon>Spermatophyta</taxon>
        <taxon>Magnoliopsida</taxon>
        <taxon>eudicotyledons</taxon>
        <taxon>Gunneridae</taxon>
        <taxon>Pentapetalae</taxon>
        <taxon>rosids</taxon>
        <taxon>fabids</taxon>
        <taxon>Fagales</taxon>
        <taxon>Fagaceae</taxon>
        <taxon>Fagus</taxon>
    </lineage>
</organism>
<dbReference type="AlphaFoldDB" id="A0A2N9HE06"/>
<name>A0A2N9HE06_FAGSY</name>
<gene>
    <name evidence="1" type="ORF">FSB_LOCUS38294</name>
</gene>
<evidence type="ECO:0000313" key="1">
    <source>
        <dbReference type="EMBL" id="SPD10412.1"/>
    </source>
</evidence>